<keyword evidence="2" id="KW-0677">Repeat</keyword>
<dbReference type="Pfam" id="PF00400">
    <property type="entry name" value="WD40"/>
    <property type="match status" value="1"/>
</dbReference>
<gene>
    <name evidence="4" type="ORF">ACHAWO_006164</name>
</gene>
<dbReference type="GO" id="GO:0032991">
    <property type="term" value="C:protein-containing complex"/>
    <property type="evidence" value="ECO:0007669"/>
    <property type="project" value="UniProtKB-ARBA"/>
</dbReference>
<keyword evidence="5" id="KW-1185">Reference proteome</keyword>
<dbReference type="InterPro" id="IPR051510">
    <property type="entry name" value="SKI8"/>
</dbReference>
<proteinExistence type="predicted"/>
<evidence type="ECO:0000313" key="4">
    <source>
        <dbReference type="EMBL" id="KAL3788923.1"/>
    </source>
</evidence>
<dbReference type="SUPFAM" id="SSF50978">
    <property type="entry name" value="WD40 repeat-like"/>
    <property type="match status" value="1"/>
</dbReference>
<dbReference type="Gene3D" id="2.130.10.10">
    <property type="entry name" value="YVTN repeat-like/Quinoprotein amine dehydrogenase"/>
    <property type="match status" value="1"/>
</dbReference>
<dbReference type="PROSITE" id="PS50294">
    <property type="entry name" value="WD_REPEATS_REGION"/>
    <property type="match status" value="1"/>
</dbReference>
<dbReference type="PANTHER" id="PTHR44090:SF1">
    <property type="entry name" value="SUPERKILLER COMPLEX PROTEIN 8"/>
    <property type="match status" value="1"/>
</dbReference>
<dbReference type="Proteomes" id="UP001530400">
    <property type="component" value="Unassembled WGS sequence"/>
</dbReference>
<accession>A0ABD3PLM0</accession>
<dbReference type="InterPro" id="IPR036322">
    <property type="entry name" value="WD40_repeat_dom_sf"/>
</dbReference>
<comment type="caution">
    <text evidence="4">The sequence shown here is derived from an EMBL/GenBank/DDBJ whole genome shotgun (WGS) entry which is preliminary data.</text>
</comment>
<reference evidence="4 5" key="1">
    <citation type="submission" date="2024-10" db="EMBL/GenBank/DDBJ databases">
        <title>Updated reference genomes for cyclostephanoid diatoms.</title>
        <authorList>
            <person name="Roberts W.R."/>
            <person name="Alverson A.J."/>
        </authorList>
    </citation>
    <scope>NUCLEOTIDE SEQUENCE [LARGE SCALE GENOMIC DNA]</scope>
    <source>
        <strain evidence="4 5">AJA010-31</strain>
    </source>
</reference>
<evidence type="ECO:0000256" key="1">
    <source>
        <dbReference type="ARBA" id="ARBA00022574"/>
    </source>
</evidence>
<evidence type="ECO:0008006" key="6">
    <source>
        <dbReference type="Google" id="ProtNLM"/>
    </source>
</evidence>
<organism evidence="4 5">
    <name type="scientific">Cyclotella atomus</name>
    <dbReference type="NCBI Taxonomy" id="382360"/>
    <lineage>
        <taxon>Eukaryota</taxon>
        <taxon>Sar</taxon>
        <taxon>Stramenopiles</taxon>
        <taxon>Ochrophyta</taxon>
        <taxon>Bacillariophyta</taxon>
        <taxon>Coscinodiscophyceae</taxon>
        <taxon>Thalassiosirophycidae</taxon>
        <taxon>Stephanodiscales</taxon>
        <taxon>Stephanodiscaceae</taxon>
        <taxon>Cyclotella</taxon>
    </lineage>
</organism>
<evidence type="ECO:0000313" key="5">
    <source>
        <dbReference type="Proteomes" id="UP001530400"/>
    </source>
</evidence>
<dbReference type="AlphaFoldDB" id="A0ABD3PLM0"/>
<dbReference type="SMART" id="SM00320">
    <property type="entry name" value="WD40"/>
    <property type="match status" value="5"/>
</dbReference>
<dbReference type="InterPro" id="IPR015943">
    <property type="entry name" value="WD40/YVTN_repeat-like_dom_sf"/>
</dbReference>
<dbReference type="EMBL" id="JALLPJ020000545">
    <property type="protein sequence ID" value="KAL3788923.1"/>
    <property type="molecule type" value="Genomic_DNA"/>
</dbReference>
<dbReference type="InterPro" id="IPR001680">
    <property type="entry name" value="WD40_rpt"/>
</dbReference>
<sequence length="452" mass="48412">MSGYRTLHRIPTQTPIYRVHFSPCRPPSNDGSLRLVTAGPSNQIHVYSLRERTSSGELDATPLVVETVECLVPSDFVAPEDKCTLGYGALDITRNYIGTDPLAGHEVIAASQLGGRVSIWVRLDPASHAGKEFDTSNNIASSSSLDGVRYITPDVEFDTPATGTTLAIRPPSLGLYYSQYETDILLAVGCADGSVLLLQSGILAYYKQNQSSSSGRIVGDASSSNHQSQVVINVKSTNRPGEVVATIGRGHACVMSIAWHPSIPNTFAVGRKDGSMDIYSSTSSSTEDGNALNFRRMHRLSDSTRPLRGLTFSQPQGMLLFAGDDSGKIYQYDTSVATCNFAEFSDSKRASSAPIKLVAFALSAHKGWIMNLTSFEDEKRIVSCGSDRSVKVWDCGMGFGSSMAVHSFDGVHGGYVWDVAVGCVGGEDGKKKKSLLVSCGNDGVVQVYSCGD</sequence>
<evidence type="ECO:0000256" key="3">
    <source>
        <dbReference type="PROSITE-ProRule" id="PRU00221"/>
    </source>
</evidence>
<name>A0ABD3PLM0_9STRA</name>
<evidence type="ECO:0000256" key="2">
    <source>
        <dbReference type="ARBA" id="ARBA00022737"/>
    </source>
</evidence>
<protein>
    <recommendedName>
        <fullName evidence="6">WD40 repeat-like protein</fullName>
    </recommendedName>
</protein>
<feature type="repeat" description="WD" evidence="3">
    <location>
        <begin position="362"/>
        <end position="394"/>
    </location>
</feature>
<dbReference type="PROSITE" id="PS50082">
    <property type="entry name" value="WD_REPEATS_2"/>
    <property type="match status" value="1"/>
</dbReference>
<dbReference type="PANTHER" id="PTHR44090">
    <property type="entry name" value="WD REPEAT-CONTAINING PROTEIN 61"/>
    <property type="match status" value="1"/>
</dbReference>
<keyword evidence="1 3" id="KW-0853">WD repeat</keyword>